<dbReference type="PANTHER" id="PTHR32060">
    <property type="entry name" value="TAIL-SPECIFIC PROTEASE"/>
    <property type="match status" value="1"/>
</dbReference>
<gene>
    <name evidence="2" type="ORF">FXN61_14235</name>
</gene>
<evidence type="ECO:0000259" key="1">
    <source>
        <dbReference type="SMART" id="SM00245"/>
    </source>
</evidence>
<dbReference type="InterPro" id="IPR029045">
    <property type="entry name" value="ClpP/crotonase-like_dom_sf"/>
</dbReference>
<feature type="domain" description="Tail specific protease" evidence="1">
    <location>
        <begin position="61"/>
        <end position="271"/>
    </location>
</feature>
<dbReference type="Gene3D" id="3.30.750.44">
    <property type="match status" value="1"/>
</dbReference>
<name>A0ABX1FG30_9PSEU</name>
<dbReference type="SUPFAM" id="SSF52096">
    <property type="entry name" value="ClpP/crotonase"/>
    <property type="match status" value="1"/>
</dbReference>
<evidence type="ECO:0000313" key="3">
    <source>
        <dbReference type="Proteomes" id="UP001515943"/>
    </source>
</evidence>
<accession>A0ABX1FG30</accession>
<dbReference type="Gene3D" id="3.90.226.10">
    <property type="entry name" value="2-enoyl-CoA Hydratase, Chain A, domain 1"/>
    <property type="match status" value="1"/>
</dbReference>
<dbReference type="SMART" id="SM00245">
    <property type="entry name" value="TSPc"/>
    <property type="match status" value="1"/>
</dbReference>
<keyword evidence="3" id="KW-1185">Reference proteome</keyword>
<proteinExistence type="predicted"/>
<dbReference type="Pfam" id="PF03572">
    <property type="entry name" value="Peptidase_S41"/>
    <property type="match status" value="1"/>
</dbReference>
<organism evidence="2 3">
    <name type="scientific">Lentzea indica</name>
    <dbReference type="NCBI Taxonomy" id="2604800"/>
    <lineage>
        <taxon>Bacteria</taxon>
        <taxon>Bacillati</taxon>
        <taxon>Actinomycetota</taxon>
        <taxon>Actinomycetes</taxon>
        <taxon>Pseudonocardiales</taxon>
        <taxon>Pseudonocardiaceae</taxon>
        <taxon>Lentzea</taxon>
    </lineage>
</organism>
<protein>
    <submittedName>
        <fullName evidence="2">Peptidase S41</fullName>
    </submittedName>
</protein>
<dbReference type="CDD" id="cd06567">
    <property type="entry name" value="Peptidase_S41"/>
    <property type="match status" value="1"/>
</dbReference>
<dbReference type="EMBL" id="VSRL01000041">
    <property type="protein sequence ID" value="NKE57929.1"/>
    <property type="molecule type" value="Genomic_DNA"/>
</dbReference>
<sequence length="291" mass="31120">MRADRVRAYVDKALDLLERHSMESTKADWPALRAEAHLATAGASAPEDTYAAIRQVIATLGNPHTHLITSHRAGASPKVTVPTGRMIGSTAHLLLPRTASRNRSAYVTAGLKVMRGLITRRPSGWVVDLRGNGGGDMYPMLTVASPLLGEGKTGAFVTPDGTTTEWGIRARHVYQGRRRTFVFRRIPKPANRPVAVLTNGRTASSGEAVLVSFLGAENVHTFGEPTAGFATANQTFPLPDGARLAITTAHMADRTGRTYGNAPIAPMTLVSNSGDIHDRVLDTAIAWLTGL</sequence>
<comment type="caution">
    <text evidence="2">The sequence shown here is derived from an EMBL/GenBank/DDBJ whole genome shotgun (WGS) entry which is preliminary data.</text>
</comment>
<dbReference type="Proteomes" id="UP001515943">
    <property type="component" value="Unassembled WGS sequence"/>
</dbReference>
<dbReference type="InterPro" id="IPR005151">
    <property type="entry name" value="Tail-specific_protease"/>
</dbReference>
<dbReference type="PANTHER" id="PTHR32060:SF30">
    <property type="entry name" value="CARBOXY-TERMINAL PROCESSING PROTEASE CTPA"/>
    <property type="match status" value="1"/>
</dbReference>
<reference evidence="2 3" key="1">
    <citation type="submission" date="2019-08" db="EMBL/GenBank/DDBJ databases">
        <title>Lentzea from Indian Himalayas.</title>
        <authorList>
            <person name="Mandal S."/>
            <person name="Mallick Gupta A."/>
            <person name="Maiti P.K."/>
            <person name="Sarkar J."/>
            <person name="Mandal S."/>
        </authorList>
    </citation>
    <scope>NUCLEOTIDE SEQUENCE [LARGE SCALE GENOMIC DNA]</scope>
    <source>
        <strain evidence="2 3">PSKA42</strain>
    </source>
</reference>
<dbReference type="RefSeq" id="WP_167974126.1">
    <property type="nucleotide sequence ID" value="NZ_VSRL01000041.1"/>
</dbReference>
<evidence type="ECO:0000313" key="2">
    <source>
        <dbReference type="EMBL" id="NKE57929.1"/>
    </source>
</evidence>